<dbReference type="AlphaFoldDB" id="A0A5C5BFS1"/>
<evidence type="ECO:0000313" key="2">
    <source>
        <dbReference type="Proteomes" id="UP000313849"/>
    </source>
</evidence>
<dbReference type="OrthoDB" id="9773478at2"/>
<organism evidence="1 2">
    <name type="scientific">Miniimonas arenae</name>
    <dbReference type="NCBI Taxonomy" id="676201"/>
    <lineage>
        <taxon>Bacteria</taxon>
        <taxon>Bacillati</taxon>
        <taxon>Actinomycetota</taxon>
        <taxon>Actinomycetes</taxon>
        <taxon>Micrococcales</taxon>
        <taxon>Beutenbergiaceae</taxon>
        <taxon>Miniimonas</taxon>
    </lineage>
</organism>
<dbReference type="InterPro" id="IPR011330">
    <property type="entry name" value="Glyco_hydro/deAcase_b/a-brl"/>
</dbReference>
<gene>
    <name evidence="1" type="primary">pxpA</name>
    <name evidence="1" type="ORF">FH969_04450</name>
</gene>
<comment type="caution">
    <text evidence="1">The sequence shown here is derived from an EMBL/GenBank/DDBJ whole genome shotgun (WGS) entry which is preliminary data.</text>
</comment>
<dbReference type="GO" id="GO:0005975">
    <property type="term" value="P:carbohydrate metabolic process"/>
    <property type="evidence" value="ECO:0007669"/>
    <property type="project" value="InterPro"/>
</dbReference>
<protein>
    <submittedName>
        <fullName evidence="1">5-oxoprolinase subunit PxpA</fullName>
        <ecNumber evidence="1">3.5.2.9</ecNumber>
    </submittedName>
</protein>
<dbReference type="EMBL" id="VENP01000010">
    <property type="protein sequence ID" value="TNU76188.1"/>
    <property type="molecule type" value="Genomic_DNA"/>
</dbReference>
<dbReference type="Proteomes" id="UP000313849">
    <property type="component" value="Unassembled WGS sequence"/>
</dbReference>
<keyword evidence="2" id="KW-1185">Reference proteome</keyword>
<dbReference type="PANTHER" id="PTHR30292">
    <property type="entry name" value="UNCHARACTERIZED PROTEIN YBGL-RELATED"/>
    <property type="match status" value="1"/>
</dbReference>
<reference evidence="1 2" key="1">
    <citation type="submission" date="2019-06" db="EMBL/GenBank/DDBJ databases">
        <title>Draft genome sequence of Miniimonas arenae KCTC 19750T isolated from sea sand.</title>
        <authorList>
            <person name="Park S.-J."/>
        </authorList>
    </citation>
    <scope>NUCLEOTIDE SEQUENCE [LARGE SCALE GENOMIC DNA]</scope>
    <source>
        <strain evidence="1 2">KCTC 19750</strain>
    </source>
</reference>
<accession>A0A5C5BFS1</accession>
<dbReference type="GO" id="GO:0017168">
    <property type="term" value="F:5-oxoprolinase (ATP-hydrolyzing) activity"/>
    <property type="evidence" value="ECO:0007669"/>
    <property type="project" value="UniProtKB-EC"/>
</dbReference>
<dbReference type="InterPro" id="IPR005501">
    <property type="entry name" value="LamB/YcsF/PxpA-like"/>
</dbReference>
<dbReference type="RefSeq" id="WP_139986273.1">
    <property type="nucleotide sequence ID" value="NZ_VENP01000010.1"/>
</dbReference>
<dbReference type="NCBIfam" id="NF003814">
    <property type="entry name" value="PRK05406.1-3"/>
    <property type="match status" value="1"/>
</dbReference>
<dbReference type="EC" id="3.5.2.9" evidence="1"/>
<dbReference type="SUPFAM" id="SSF88713">
    <property type="entry name" value="Glycoside hydrolase/deacetylase"/>
    <property type="match status" value="1"/>
</dbReference>
<keyword evidence="1" id="KW-0378">Hydrolase</keyword>
<evidence type="ECO:0000313" key="1">
    <source>
        <dbReference type="EMBL" id="TNU76188.1"/>
    </source>
</evidence>
<proteinExistence type="predicted"/>
<dbReference type="Pfam" id="PF03746">
    <property type="entry name" value="LamB_YcsF"/>
    <property type="match status" value="1"/>
</dbReference>
<sequence>MTDATDAPRIDLNADLGEGAGDDEAILDVVTSASIACGGHAGDAVSMRLALTRARERGVAVGAHPSYVDREHFGRRSLDVEARVLQAQLTDQVRALADAAADVGTTVRYVKPHGALYNTAMVDPAVADVVLAVAATALAAPLPVFALPGSVLARRATAAGVGVAVVPEAFADRAARADGTLVPRGEPGAVLTEPEEVRARVAGLAAHARTVCVHGDTPGALTLARAARTGLEAAGFRLEPVLDAS</sequence>
<name>A0A5C5BFS1_9MICO</name>
<dbReference type="Gene3D" id="3.20.20.370">
    <property type="entry name" value="Glycoside hydrolase/deacetylase"/>
    <property type="match status" value="1"/>
</dbReference>
<dbReference type="PANTHER" id="PTHR30292:SF0">
    <property type="entry name" value="5-OXOPROLINASE SUBUNIT A"/>
    <property type="match status" value="1"/>
</dbReference>